<evidence type="ECO:0000256" key="4">
    <source>
        <dbReference type="ARBA" id="ARBA00022884"/>
    </source>
</evidence>
<dbReference type="FunFam" id="3.40.50.1470:FF:000001">
    <property type="entry name" value="Peptidyl-tRNA hydrolase"/>
    <property type="match status" value="1"/>
</dbReference>
<sequence>MLLRRSLATVSAGFLRRGARHICTSDVEENGLQNTPWLFVGIGNPGSKFIGTRHNVGFEMIEAVSRIEGIVLNIERHRAIVGEGTIADFPVVLAKPQTYANLIGESVVPLMEHYNVPVGKIVVMVEDMNVRIAKLQLVLKGGHGDHKGLINLIAHLQGNRNFPRLRMGIGLPPEKMDPKAFVLQRFCEQERKMIDKSILQGVDIVRVIATHGVHAAIDSMNKTKAAA</sequence>
<dbReference type="Pfam" id="PF01195">
    <property type="entry name" value="Pept_tRNA_hydro"/>
    <property type="match status" value="1"/>
</dbReference>
<dbReference type="InterPro" id="IPR001328">
    <property type="entry name" value="Pept_tRNA_hydro"/>
</dbReference>
<dbReference type="EMBL" id="CM035437">
    <property type="protein sequence ID" value="KAH7286339.1"/>
    <property type="molecule type" value="Genomic_DNA"/>
</dbReference>
<dbReference type="NCBIfam" id="TIGR00447">
    <property type="entry name" value="pth"/>
    <property type="match status" value="1"/>
</dbReference>
<dbReference type="PANTHER" id="PTHR17224">
    <property type="entry name" value="PEPTIDYL-TRNA HYDROLASE"/>
    <property type="match status" value="1"/>
</dbReference>
<dbReference type="OrthoDB" id="1711136at2759"/>
<keyword evidence="4" id="KW-0694">RNA-binding</keyword>
<organism evidence="7 8">
    <name type="scientific">Ceratopteris richardii</name>
    <name type="common">Triangle waterfern</name>
    <dbReference type="NCBI Taxonomy" id="49495"/>
    <lineage>
        <taxon>Eukaryota</taxon>
        <taxon>Viridiplantae</taxon>
        <taxon>Streptophyta</taxon>
        <taxon>Embryophyta</taxon>
        <taxon>Tracheophyta</taxon>
        <taxon>Polypodiopsida</taxon>
        <taxon>Polypodiidae</taxon>
        <taxon>Polypodiales</taxon>
        <taxon>Pteridineae</taxon>
        <taxon>Pteridaceae</taxon>
        <taxon>Parkerioideae</taxon>
        <taxon>Ceratopteris</taxon>
    </lineage>
</organism>
<comment type="caution">
    <text evidence="7">The sequence shown here is derived from an EMBL/GenBank/DDBJ whole genome shotgun (WGS) entry which is preliminary data.</text>
</comment>
<evidence type="ECO:0000256" key="6">
    <source>
        <dbReference type="RuleBase" id="RU004320"/>
    </source>
</evidence>
<evidence type="ECO:0000313" key="7">
    <source>
        <dbReference type="EMBL" id="KAH7286339.1"/>
    </source>
</evidence>
<gene>
    <name evidence="7" type="ORF">KP509_32G002000</name>
</gene>
<dbReference type="PROSITE" id="PS01195">
    <property type="entry name" value="PEPT_TRNA_HYDROL_1"/>
    <property type="match status" value="1"/>
</dbReference>
<dbReference type="EMBL" id="CM035437">
    <property type="protein sequence ID" value="KAH7286338.1"/>
    <property type="molecule type" value="Genomic_DNA"/>
</dbReference>
<accession>A0A8T2QQU3</accession>
<dbReference type="GO" id="GO:0004045">
    <property type="term" value="F:peptidyl-tRNA hydrolase activity"/>
    <property type="evidence" value="ECO:0007669"/>
    <property type="project" value="UniProtKB-EC"/>
</dbReference>
<reference evidence="7" key="1">
    <citation type="submission" date="2021-08" db="EMBL/GenBank/DDBJ databases">
        <title>WGS assembly of Ceratopteris richardii.</title>
        <authorList>
            <person name="Marchant D.B."/>
            <person name="Chen G."/>
            <person name="Jenkins J."/>
            <person name="Shu S."/>
            <person name="Leebens-Mack J."/>
            <person name="Grimwood J."/>
            <person name="Schmutz J."/>
            <person name="Soltis P."/>
            <person name="Soltis D."/>
            <person name="Chen Z.-H."/>
        </authorList>
    </citation>
    <scope>NUCLEOTIDE SEQUENCE</scope>
    <source>
        <strain evidence="7">Whitten #5841</strain>
        <tissue evidence="7">Leaf</tissue>
    </source>
</reference>
<comment type="similarity">
    <text evidence="5 6">Belongs to the PTH family.</text>
</comment>
<evidence type="ECO:0000256" key="3">
    <source>
        <dbReference type="ARBA" id="ARBA00022801"/>
    </source>
</evidence>
<dbReference type="GO" id="GO:0000049">
    <property type="term" value="F:tRNA binding"/>
    <property type="evidence" value="ECO:0007669"/>
    <property type="project" value="UniProtKB-KW"/>
</dbReference>
<evidence type="ECO:0000313" key="8">
    <source>
        <dbReference type="Proteomes" id="UP000825935"/>
    </source>
</evidence>
<protein>
    <recommendedName>
        <fullName evidence="1">peptidyl-tRNA hydrolase</fullName>
        <ecNumber evidence="1">3.1.1.29</ecNumber>
    </recommendedName>
</protein>
<dbReference type="EC" id="3.1.1.29" evidence="1"/>
<keyword evidence="8" id="KW-1185">Reference proteome</keyword>
<dbReference type="PANTHER" id="PTHR17224:SF1">
    <property type="entry name" value="PEPTIDYL-TRNA HYDROLASE"/>
    <property type="match status" value="1"/>
</dbReference>
<evidence type="ECO:0000256" key="2">
    <source>
        <dbReference type="ARBA" id="ARBA00022555"/>
    </source>
</evidence>
<proteinExistence type="inferred from homology"/>
<dbReference type="Proteomes" id="UP000825935">
    <property type="component" value="Chromosome 32"/>
</dbReference>
<evidence type="ECO:0000256" key="1">
    <source>
        <dbReference type="ARBA" id="ARBA00013260"/>
    </source>
</evidence>
<dbReference type="AlphaFoldDB" id="A0A8T2QQU3"/>
<dbReference type="SUPFAM" id="SSF53178">
    <property type="entry name" value="Peptidyl-tRNA hydrolase-like"/>
    <property type="match status" value="1"/>
</dbReference>
<dbReference type="InterPro" id="IPR036416">
    <property type="entry name" value="Pept_tRNA_hydro_sf"/>
</dbReference>
<dbReference type="Gene3D" id="3.40.50.1470">
    <property type="entry name" value="Peptidyl-tRNA hydrolase"/>
    <property type="match status" value="1"/>
</dbReference>
<dbReference type="InterPro" id="IPR018171">
    <property type="entry name" value="Pept_tRNA_hydro_CS"/>
</dbReference>
<keyword evidence="2" id="KW-0820">tRNA-binding</keyword>
<keyword evidence="3" id="KW-0378">Hydrolase</keyword>
<name>A0A8T2QQU3_CERRI</name>
<evidence type="ECO:0000256" key="5">
    <source>
        <dbReference type="ARBA" id="ARBA00038063"/>
    </source>
</evidence>